<dbReference type="EMBL" id="JMIH01000016">
    <property type="protein sequence ID" value="KEO73993.1"/>
    <property type="molecule type" value="Genomic_DNA"/>
</dbReference>
<evidence type="ECO:0000313" key="2">
    <source>
        <dbReference type="Proteomes" id="UP000027821"/>
    </source>
</evidence>
<dbReference type="RefSeq" id="WP_035072686.1">
    <property type="nucleotide sequence ID" value="NZ_JMIH01000016.1"/>
</dbReference>
<dbReference type="AlphaFoldDB" id="A0A074L296"/>
<dbReference type="Proteomes" id="UP000027821">
    <property type="component" value="Unassembled WGS sequence"/>
</dbReference>
<organism evidence="1 2">
    <name type="scientific">Anditalea andensis</name>
    <dbReference type="NCBI Taxonomy" id="1048983"/>
    <lineage>
        <taxon>Bacteria</taxon>
        <taxon>Pseudomonadati</taxon>
        <taxon>Bacteroidota</taxon>
        <taxon>Cytophagia</taxon>
        <taxon>Cytophagales</taxon>
        <taxon>Cytophagaceae</taxon>
        <taxon>Anditalea</taxon>
    </lineage>
</organism>
<name>A0A074L296_9BACT</name>
<dbReference type="OrthoDB" id="978748at2"/>
<reference evidence="1 2" key="1">
    <citation type="submission" date="2014-04" db="EMBL/GenBank/DDBJ databases">
        <title>Characterization and application of a salt tolerant electro-active bacterium.</title>
        <authorList>
            <person name="Yang L."/>
            <person name="Wei S."/>
            <person name="Tay Q.X.M."/>
        </authorList>
    </citation>
    <scope>NUCLEOTIDE SEQUENCE [LARGE SCALE GENOMIC DNA]</scope>
    <source>
        <strain evidence="1 2">LY1</strain>
    </source>
</reference>
<evidence type="ECO:0000313" key="1">
    <source>
        <dbReference type="EMBL" id="KEO73993.1"/>
    </source>
</evidence>
<dbReference type="eggNOG" id="ENOG5031EUD">
    <property type="taxonomic scope" value="Bacteria"/>
</dbReference>
<dbReference type="STRING" id="1048983.EL17_07525"/>
<comment type="caution">
    <text evidence="1">The sequence shown here is derived from an EMBL/GenBank/DDBJ whole genome shotgun (WGS) entry which is preliminary data.</text>
</comment>
<sequence length="160" mass="19148">MKIASLAEIKKNLKELSEKELIELITLLAKANVDNKKFLFFQLYGRENPNLYSEMVEEELELEFQKANAYNYHSAKKASQKIRRIMNKLLKYNKDKATQLEVIAFFCEKMVENGYLRHRHQVIENLFRVQVGKIEKLQMALHEDLQYDYQERIDVLKKYI</sequence>
<protein>
    <submittedName>
        <fullName evidence="1">Uncharacterized protein</fullName>
    </submittedName>
</protein>
<keyword evidence="2" id="KW-1185">Reference proteome</keyword>
<proteinExistence type="predicted"/>
<accession>A0A074L296</accession>
<gene>
    <name evidence="1" type="ORF">EL17_07525</name>
</gene>